<accession>A0A1Q8RP06</accession>
<dbReference type="SUPFAM" id="SSF51430">
    <property type="entry name" value="NAD(P)-linked oxidoreductase"/>
    <property type="match status" value="1"/>
</dbReference>
<organism evidence="5 6">
    <name type="scientific">Colletotrichum chlorophyti</name>
    <dbReference type="NCBI Taxonomy" id="708187"/>
    <lineage>
        <taxon>Eukaryota</taxon>
        <taxon>Fungi</taxon>
        <taxon>Dikarya</taxon>
        <taxon>Ascomycota</taxon>
        <taxon>Pezizomycotina</taxon>
        <taxon>Sordariomycetes</taxon>
        <taxon>Hypocreomycetidae</taxon>
        <taxon>Glomerellales</taxon>
        <taxon>Glomerellaceae</taxon>
        <taxon>Colletotrichum</taxon>
    </lineage>
</organism>
<gene>
    <name evidence="5" type="ORF">CCHL11_05283</name>
</gene>
<evidence type="ECO:0000313" key="5">
    <source>
        <dbReference type="EMBL" id="OLN86058.1"/>
    </source>
</evidence>
<dbReference type="Pfam" id="PF00248">
    <property type="entry name" value="Aldo_ket_red"/>
    <property type="match status" value="1"/>
</dbReference>
<dbReference type="PANTHER" id="PTHR43364">
    <property type="entry name" value="NADH-SPECIFIC METHYLGLYOXAL REDUCTASE-RELATED"/>
    <property type="match status" value="1"/>
</dbReference>
<comment type="similarity">
    <text evidence="1">Belongs to the aldo/keto reductase family.</text>
</comment>
<feature type="domain" description="NADP-dependent oxidoreductase" evidence="4">
    <location>
        <begin position="54"/>
        <end position="178"/>
    </location>
</feature>
<dbReference type="InterPro" id="IPR036812">
    <property type="entry name" value="NAD(P)_OxRdtase_dom_sf"/>
</dbReference>
<keyword evidence="3" id="KW-0560">Oxidoreductase</keyword>
<dbReference type="InterPro" id="IPR023210">
    <property type="entry name" value="NADP_OxRdtase_dom"/>
</dbReference>
<dbReference type="PANTHER" id="PTHR43364:SF9">
    <property type="entry name" value="OXIDOREDUCTASE"/>
    <property type="match status" value="1"/>
</dbReference>
<dbReference type="EMBL" id="MPGH01000135">
    <property type="protein sequence ID" value="OLN86058.1"/>
    <property type="molecule type" value="Genomic_DNA"/>
</dbReference>
<evidence type="ECO:0000256" key="3">
    <source>
        <dbReference type="ARBA" id="ARBA00023002"/>
    </source>
</evidence>
<sequence length="180" mass="20551">MSKFLEDTNIECRRPGKYGLRVSVPIVGCMSFGDPEPMPCSNDLLSGPLPFFWAVKLVQAKDYQNQLCLSRTAMFNQVGASLKRPVTDYIDGWQIHRFEPNTPAEETRKPPHHLVQSGKVCYIGASSMWATQFVQPQFNGWTKFINMQNHHSLFYRQEEREMNRFCNDAGVGLISFASLP</sequence>
<comment type="caution">
    <text evidence="5">The sequence shown here is derived from an EMBL/GenBank/DDBJ whole genome shotgun (WGS) entry which is preliminary data.</text>
</comment>
<keyword evidence="6" id="KW-1185">Reference proteome</keyword>
<evidence type="ECO:0000259" key="4">
    <source>
        <dbReference type="Pfam" id="PF00248"/>
    </source>
</evidence>
<reference evidence="5 6" key="1">
    <citation type="submission" date="2016-11" db="EMBL/GenBank/DDBJ databases">
        <title>Draft Genome Assembly of Colletotrichum chlorophyti a pathogen of herbaceous plants.</title>
        <authorList>
            <person name="Gan P."/>
            <person name="Narusaka M."/>
            <person name="Tsushima A."/>
            <person name="Narusaka Y."/>
            <person name="Takano Y."/>
            <person name="Shirasu K."/>
        </authorList>
    </citation>
    <scope>NUCLEOTIDE SEQUENCE [LARGE SCALE GENOMIC DNA]</scope>
    <source>
        <strain evidence="5 6">NTL11</strain>
    </source>
</reference>
<dbReference type="STRING" id="708187.A0A1Q8RP06"/>
<protein>
    <submittedName>
        <fullName evidence="5">Putative aryl-alcohol dehydrogenase</fullName>
    </submittedName>
</protein>
<evidence type="ECO:0000256" key="2">
    <source>
        <dbReference type="ARBA" id="ARBA00022857"/>
    </source>
</evidence>
<dbReference type="Gene3D" id="3.20.20.100">
    <property type="entry name" value="NADP-dependent oxidoreductase domain"/>
    <property type="match status" value="1"/>
</dbReference>
<name>A0A1Q8RP06_9PEZI</name>
<dbReference type="OrthoDB" id="1720422at2759"/>
<keyword evidence="2" id="KW-0521">NADP</keyword>
<evidence type="ECO:0000256" key="1">
    <source>
        <dbReference type="ARBA" id="ARBA00007905"/>
    </source>
</evidence>
<proteinExistence type="inferred from homology"/>
<dbReference type="Proteomes" id="UP000186583">
    <property type="component" value="Unassembled WGS sequence"/>
</dbReference>
<dbReference type="InterPro" id="IPR050523">
    <property type="entry name" value="AKR_Detox_Biosynth"/>
</dbReference>
<dbReference type="GO" id="GO:0016491">
    <property type="term" value="F:oxidoreductase activity"/>
    <property type="evidence" value="ECO:0007669"/>
    <property type="project" value="UniProtKB-KW"/>
</dbReference>
<evidence type="ECO:0000313" key="6">
    <source>
        <dbReference type="Proteomes" id="UP000186583"/>
    </source>
</evidence>
<dbReference type="AlphaFoldDB" id="A0A1Q8RP06"/>